<dbReference type="SUPFAM" id="SSF49562">
    <property type="entry name" value="C2 domain (Calcium/lipid-binding domain, CaLB)"/>
    <property type="match status" value="1"/>
</dbReference>
<dbReference type="SUPFAM" id="SSF52799">
    <property type="entry name" value="(Phosphotyrosine protein) phosphatases II"/>
    <property type="match status" value="1"/>
</dbReference>
<keyword evidence="4" id="KW-0966">Cell projection</keyword>
<feature type="compositionally biased region" description="Low complexity" evidence="5">
    <location>
        <begin position="386"/>
        <end position="436"/>
    </location>
</feature>
<dbReference type="SMART" id="SM01326">
    <property type="entry name" value="PTEN_C2"/>
    <property type="match status" value="1"/>
</dbReference>
<dbReference type="InterPro" id="IPR014020">
    <property type="entry name" value="Tensin_C2-dom"/>
</dbReference>
<dbReference type="EMBL" id="GL871204">
    <property type="protein sequence ID" value="EGC32238.1"/>
    <property type="molecule type" value="Genomic_DNA"/>
</dbReference>
<feature type="domain" description="Phosphatase tensin-type" evidence="8">
    <location>
        <begin position="42"/>
        <end position="212"/>
    </location>
</feature>
<feature type="domain" description="Tyrosine-protein phosphatase" evidence="6">
    <location>
        <begin position="110"/>
        <end position="205"/>
    </location>
</feature>
<dbReference type="PANTHER" id="PTHR12305">
    <property type="entry name" value="PHOSPHATASE WITH HOMOLOGY TO TENSIN"/>
    <property type="match status" value="1"/>
</dbReference>
<dbReference type="RefSeq" id="XP_003291236.1">
    <property type="nucleotide sequence ID" value="XM_003291188.1"/>
</dbReference>
<dbReference type="KEGG" id="dpp:DICPUDRAFT_155824"/>
<feature type="domain" description="C2 tensin-type" evidence="9">
    <location>
        <begin position="221"/>
        <end position="372"/>
    </location>
</feature>
<evidence type="ECO:0000259" key="9">
    <source>
        <dbReference type="PROSITE" id="PS51182"/>
    </source>
</evidence>
<keyword evidence="3" id="KW-0378">Hydrolase</keyword>
<dbReference type="InterPro" id="IPR035892">
    <property type="entry name" value="C2_domain_sf"/>
</dbReference>
<dbReference type="InterPro" id="IPR016130">
    <property type="entry name" value="Tyr_Pase_AS"/>
</dbReference>
<dbReference type="SMART" id="SM00404">
    <property type="entry name" value="PTPc_motif"/>
    <property type="match status" value="1"/>
</dbReference>
<keyword evidence="11" id="KW-1185">Reference proteome</keyword>
<dbReference type="OMA" id="RILEFAW"/>
<dbReference type="GeneID" id="10507416"/>
<dbReference type="InterPro" id="IPR000387">
    <property type="entry name" value="Tyr_Pase_dom"/>
</dbReference>
<dbReference type="InterPro" id="IPR000242">
    <property type="entry name" value="PTP_cat"/>
</dbReference>
<comment type="similarity">
    <text evidence="2">Belongs to the PTEN phosphatase protein family.</text>
</comment>
<evidence type="ECO:0000313" key="11">
    <source>
        <dbReference type="Proteomes" id="UP000001064"/>
    </source>
</evidence>
<evidence type="ECO:0000256" key="1">
    <source>
        <dbReference type="ARBA" id="ARBA00004316"/>
    </source>
</evidence>
<evidence type="ECO:0000256" key="3">
    <source>
        <dbReference type="ARBA" id="ARBA00022801"/>
    </source>
</evidence>
<dbReference type="PROSITE" id="PS51182">
    <property type="entry name" value="C2_TENSIN"/>
    <property type="match status" value="1"/>
</dbReference>
<evidence type="ECO:0000259" key="6">
    <source>
        <dbReference type="PROSITE" id="PS50055"/>
    </source>
</evidence>
<accession>F0ZUZ8</accession>
<dbReference type="GO" id="GO:0016314">
    <property type="term" value="F:phosphatidylinositol-3,4,5-trisphosphate 3-phosphatase activity"/>
    <property type="evidence" value="ECO:0000318"/>
    <property type="project" value="GO_Central"/>
</dbReference>
<dbReference type="Gene3D" id="3.90.190.10">
    <property type="entry name" value="Protein tyrosine phosphatase superfamily"/>
    <property type="match status" value="1"/>
</dbReference>
<dbReference type="PROSITE" id="PS51181">
    <property type="entry name" value="PPASE_TENSIN"/>
    <property type="match status" value="1"/>
</dbReference>
<evidence type="ECO:0000256" key="5">
    <source>
        <dbReference type="SAM" id="MobiDB-lite"/>
    </source>
</evidence>
<dbReference type="GO" id="GO:0004725">
    <property type="term" value="F:protein tyrosine phosphatase activity"/>
    <property type="evidence" value="ECO:0007669"/>
    <property type="project" value="InterPro"/>
</dbReference>
<dbReference type="eggNOG" id="KOG2283">
    <property type="taxonomic scope" value="Eukaryota"/>
</dbReference>
<protein>
    <submittedName>
        <fullName evidence="10">Uncharacterized protein</fullName>
    </submittedName>
</protein>
<dbReference type="PROSITE" id="PS50055">
    <property type="entry name" value="TYR_PHOSPHATASE_PTP"/>
    <property type="match status" value="1"/>
</dbReference>
<dbReference type="VEuPathDB" id="AmoebaDB:DICPUDRAFT_155824"/>
<dbReference type="Pfam" id="PF22785">
    <property type="entry name" value="Tc-R-P"/>
    <property type="match status" value="1"/>
</dbReference>
<proteinExistence type="inferred from homology"/>
<dbReference type="InterPro" id="IPR051281">
    <property type="entry name" value="Dual-spec_lipid-protein_phosph"/>
</dbReference>
<dbReference type="CDD" id="cd14497">
    <property type="entry name" value="PTP_PTEN-like"/>
    <property type="match status" value="1"/>
</dbReference>
<organism evidence="10 11">
    <name type="scientific">Dictyostelium purpureum</name>
    <name type="common">Slime mold</name>
    <dbReference type="NCBI Taxonomy" id="5786"/>
    <lineage>
        <taxon>Eukaryota</taxon>
        <taxon>Amoebozoa</taxon>
        <taxon>Evosea</taxon>
        <taxon>Eumycetozoa</taxon>
        <taxon>Dictyostelia</taxon>
        <taxon>Dictyosteliales</taxon>
        <taxon>Dictyosteliaceae</taxon>
        <taxon>Dictyostelium</taxon>
    </lineage>
</organism>
<dbReference type="GO" id="GO:0042995">
    <property type="term" value="C:cell projection"/>
    <property type="evidence" value="ECO:0007669"/>
    <property type="project" value="UniProtKB-SubCell"/>
</dbReference>
<dbReference type="STRING" id="5786.F0ZUZ8"/>
<dbReference type="InterPro" id="IPR029021">
    <property type="entry name" value="Prot-tyrosine_phosphatase-like"/>
</dbReference>
<gene>
    <name evidence="10" type="ORF">DICPUDRAFT_155824</name>
</gene>
<dbReference type="GO" id="GO:0005829">
    <property type="term" value="C:cytosol"/>
    <property type="evidence" value="ECO:0000318"/>
    <property type="project" value="GO_Central"/>
</dbReference>
<dbReference type="Gene3D" id="2.60.40.1110">
    <property type="match status" value="1"/>
</dbReference>
<dbReference type="PROSITE" id="PS50056">
    <property type="entry name" value="TYR_PHOSPHATASE_2"/>
    <property type="match status" value="1"/>
</dbReference>
<dbReference type="PANTHER" id="PTHR12305:SF60">
    <property type="entry name" value="PHOSPHATIDYLINOSITOL 3,4,5-TRISPHOSPHATE 3-PHOSPHATASE TPTE2-RELATED"/>
    <property type="match status" value="1"/>
</dbReference>
<feature type="region of interest" description="Disordered" evidence="5">
    <location>
        <begin position="373"/>
        <end position="436"/>
    </location>
</feature>
<evidence type="ECO:0000256" key="2">
    <source>
        <dbReference type="ARBA" id="ARBA00007881"/>
    </source>
</evidence>
<evidence type="ECO:0000313" key="10">
    <source>
        <dbReference type="EMBL" id="EGC32238.1"/>
    </source>
</evidence>
<dbReference type="InterPro" id="IPR003595">
    <property type="entry name" value="Tyr_Pase_cat"/>
</dbReference>
<dbReference type="InParanoid" id="F0ZUZ8"/>
<dbReference type="OrthoDB" id="16692at2759"/>
<dbReference type="PROSITE" id="PS00383">
    <property type="entry name" value="TYR_PHOSPHATASE_1"/>
    <property type="match status" value="1"/>
</dbReference>
<name>F0ZUZ8_DICPU</name>
<dbReference type="InterPro" id="IPR029023">
    <property type="entry name" value="Tensin_phosphatase"/>
</dbReference>
<sequence>MDFFRNLNQQLIETTNKIGEDIEKAVNGNVIRIREQVSSDRNRFKENGFNLDLSYITPRIIAMGYPGQDTQFYRNSRMDVRRFLNTYHPNSYLIINLTEKPYDHSFFDNRVQHIGWNDNEAPSLGLLLYAVQAIHSWLSQNETNVVAIHCLAGKGRTGTLIAAYLLTTLMYEGKPEEALQLFARQRSQINQGVSVPSQLRYIYYVNQLVTSQKNVDVVQNPTKLRLNSIMIKPSPTVSAKGGPWKPTIEIFSITRPLDQKLLFSTKNLDTPFGNQNDRFCRVSGDVVMIDTQSLLIEGDVLVKIYHGFSDILSKEIFNVLLDKPSLKIAFHTSFIDNYCLDLNKSMIDEKDGHIKSQNFSDNFTIRFLFSPADQQPVAPPQPQPQPQESYQYQQPFYPQQPVAPQPQQYHYQPQQQQQQYQPQQPTEQPLQPSQQN</sequence>
<dbReference type="Proteomes" id="UP000001064">
    <property type="component" value="Unassembled WGS sequence"/>
</dbReference>
<feature type="domain" description="Tyrosine specific protein phosphatases" evidence="7">
    <location>
        <begin position="125"/>
        <end position="191"/>
    </location>
</feature>
<comment type="subcellular location">
    <subcellularLocation>
        <location evidence="1">Cell projection</location>
    </subcellularLocation>
</comment>
<dbReference type="FunCoup" id="F0ZUZ8">
    <property type="interactions" value="91"/>
</dbReference>
<evidence type="ECO:0000259" key="8">
    <source>
        <dbReference type="PROSITE" id="PS51181"/>
    </source>
</evidence>
<evidence type="ECO:0000259" key="7">
    <source>
        <dbReference type="PROSITE" id="PS50056"/>
    </source>
</evidence>
<reference evidence="11" key="1">
    <citation type="journal article" date="2011" name="Genome Biol.">
        <title>Comparative genomics of the social amoebae Dictyostelium discoideum and Dictyostelium purpureum.</title>
        <authorList>
            <consortium name="US DOE Joint Genome Institute (JGI-PGF)"/>
            <person name="Sucgang R."/>
            <person name="Kuo A."/>
            <person name="Tian X."/>
            <person name="Salerno W."/>
            <person name="Parikh A."/>
            <person name="Feasley C.L."/>
            <person name="Dalin E."/>
            <person name="Tu H."/>
            <person name="Huang E."/>
            <person name="Barry K."/>
            <person name="Lindquist E."/>
            <person name="Shapiro H."/>
            <person name="Bruce D."/>
            <person name="Schmutz J."/>
            <person name="Salamov A."/>
            <person name="Fey P."/>
            <person name="Gaudet P."/>
            <person name="Anjard C."/>
            <person name="Babu M.M."/>
            <person name="Basu S."/>
            <person name="Bushmanova Y."/>
            <person name="van der Wel H."/>
            <person name="Katoh-Kurasawa M."/>
            <person name="Dinh C."/>
            <person name="Coutinho P.M."/>
            <person name="Saito T."/>
            <person name="Elias M."/>
            <person name="Schaap P."/>
            <person name="Kay R.R."/>
            <person name="Henrissat B."/>
            <person name="Eichinger L."/>
            <person name="Rivero F."/>
            <person name="Putnam N.H."/>
            <person name="West C.M."/>
            <person name="Loomis W.F."/>
            <person name="Chisholm R.L."/>
            <person name="Shaulsky G."/>
            <person name="Strassmann J.E."/>
            <person name="Queller D.C."/>
            <person name="Kuspa A."/>
            <person name="Grigoriev I.V."/>
        </authorList>
    </citation>
    <scope>NUCLEOTIDE SEQUENCE [LARGE SCALE GENOMIC DNA]</scope>
    <source>
        <strain evidence="11">QSDP1</strain>
    </source>
</reference>
<dbReference type="Pfam" id="PF10409">
    <property type="entry name" value="PTEN_C2"/>
    <property type="match status" value="1"/>
</dbReference>
<dbReference type="AlphaFoldDB" id="F0ZUZ8"/>
<evidence type="ECO:0000256" key="4">
    <source>
        <dbReference type="ARBA" id="ARBA00023273"/>
    </source>
</evidence>